<dbReference type="AlphaFoldDB" id="A0A9J6A519"/>
<dbReference type="EMBL" id="JACXVP010000003">
    <property type="protein sequence ID" value="KAG5619472.1"/>
    <property type="molecule type" value="Genomic_DNA"/>
</dbReference>
<gene>
    <name evidence="1" type="ORF">H5410_019296</name>
</gene>
<evidence type="ECO:0000313" key="2">
    <source>
        <dbReference type="Proteomes" id="UP000824120"/>
    </source>
</evidence>
<evidence type="ECO:0000313" key="1">
    <source>
        <dbReference type="EMBL" id="KAG5619472.1"/>
    </source>
</evidence>
<accession>A0A9J6A519</accession>
<keyword evidence="2" id="KW-1185">Reference proteome</keyword>
<organism evidence="1 2">
    <name type="scientific">Solanum commersonii</name>
    <name type="common">Commerson's wild potato</name>
    <name type="synonym">Commerson's nightshade</name>
    <dbReference type="NCBI Taxonomy" id="4109"/>
    <lineage>
        <taxon>Eukaryota</taxon>
        <taxon>Viridiplantae</taxon>
        <taxon>Streptophyta</taxon>
        <taxon>Embryophyta</taxon>
        <taxon>Tracheophyta</taxon>
        <taxon>Spermatophyta</taxon>
        <taxon>Magnoliopsida</taxon>
        <taxon>eudicotyledons</taxon>
        <taxon>Gunneridae</taxon>
        <taxon>Pentapetalae</taxon>
        <taxon>asterids</taxon>
        <taxon>lamiids</taxon>
        <taxon>Solanales</taxon>
        <taxon>Solanaceae</taxon>
        <taxon>Solanoideae</taxon>
        <taxon>Solaneae</taxon>
        <taxon>Solanum</taxon>
    </lineage>
</organism>
<dbReference type="Proteomes" id="UP000824120">
    <property type="component" value="Chromosome 3"/>
</dbReference>
<reference evidence="1 2" key="1">
    <citation type="submission" date="2020-09" db="EMBL/GenBank/DDBJ databases">
        <title>De no assembly of potato wild relative species, Solanum commersonii.</title>
        <authorList>
            <person name="Cho K."/>
        </authorList>
    </citation>
    <scope>NUCLEOTIDE SEQUENCE [LARGE SCALE GENOMIC DNA]</scope>
    <source>
        <strain evidence="1">LZ3.2</strain>
        <tissue evidence="1">Leaf</tissue>
    </source>
</reference>
<name>A0A9J6A519_SOLCO</name>
<sequence>MIEEIQWSRLSYFDYFITSKMISDLVVIFQKKKRATVHILRTKIISFSPEIVKFAHFSEVLEKEGEGFQDTILDIKLRHTIFIHQGRQDCKGRTSFCNSSNCDSRTDTILTFLHLKIVQQCCEHILRSNGFSNIPKCVHCCSADTFLVRFKHLKKLKTNSHPLPCRKIQHHDLQFDQQGQYNSLDFLMTFLQNRGQPRKQILNWRSHFTHTNNIHNSLESPHTTNLRKVWLNSLAKGIYNNTKSVKHHIDIVIGLLLEGIKDIINEQF</sequence>
<proteinExistence type="predicted"/>
<protein>
    <submittedName>
        <fullName evidence="1">Uncharacterized protein</fullName>
    </submittedName>
</protein>
<comment type="caution">
    <text evidence="1">The sequence shown here is derived from an EMBL/GenBank/DDBJ whole genome shotgun (WGS) entry which is preliminary data.</text>
</comment>